<proteinExistence type="predicted"/>
<accession>A0AAF0XZA4</accession>
<evidence type="ECO:0000313" key="3">
    <source>
        <dbReference type="Proteomes" id="UP000827549"/>
    </source>
</evidence>
<gene>
    <name evidence="2" type="ORF">LOC62_01G000209</name>
</gene>
<dbReference type="AlphaFoldDB" id="A0AAF0XZA4"/>
<dbReference type="GO" id="GO:0005739">
    <property type="term" value="C:mitochondrion"/>
    <property type="evidence" value="ECO:0007669"/>
    <property type="project" value="InterPro"/>
</dbReference>
<dbReference type="PANTHER" id="PTHR15298">
    <property type="entry name" value="L-COA N-ACYLTRANSFERASE-RELATED"/>
    <property type="match status" value="1"/>
</dbReference>
<protein>
    <recommendedName>
        <fullName evidence="1">GCN5-related N-acetyltransferase Rv2170-like domain-containing protein</fullName>
    </recommendedName>
</protein>
<dbReference type="GO" id="GO:0047961">
    <property type="term" value="F:glycine N-acyltransferase activity"/>
    <property type="evidence" value="ECO:0007669"/>
    <property type="project" value="InterPro"/>
</dbReference>
<dbReference type="Proteomes" id="UP000827549">
    <property type="component" value="Chromosome 1"/>
</dbReference>
<dbReference type="PANTHER" id="PTHR15298:SF1">
    <property type="entry name" value="GLYCINE N-ACYLTRANSFERASE-LIKE PROTEIN"/>
    <property type="match status" value="1"/>
</dbReference>
<dbReference type="SUPFAM" id="SSF55729">
    <property type="entry name" value="Acyl-CoA N-acyltransferases (Nat)"/>
    <property type="match status" value="1"/>
</dbReference>
<evidence type="ECO:0000313" key="2">
    <source>
        <dbReference type="EMBL" id="WOO76582.1"/>
    </source>
</evidence>
<dbReference type="EMBL" id="CP086714">
    <property type="protein sequence ID" value="WOO76582.1"/>
    <property type="molecule type" value="Genomic_DNA"/>
</dbReference>
<feature type="domain" description="GCN5-related N-acetyltransferase Rv2170-like" evidence="1">
    <location>
        <begin position="224"/>
        <end position="297"/>
    </location>
</feature>
<dbReference type="InterPro" id="IPR010313">
    <property type="entry name" value="Glycine_N-acyltransferase"/>
</dbReference>
<evidence type="ECO:0000259" key="1">
    <source>
        <dbReference type="Pfam" id="PF08445"/>
    </source>
</evidence>
<dbReference type="Pfam" id="PF08445">
    <property type="entry name" value="FR47"/>
    <property type="match status" value="1"/>
</dbReference>
<keyword evidence="3" id="KW-1185">Reference proteome</keyword>
<dbReference type="InterPro" id="IPR013653">
    <property type="entry name" value="GCN5-like_dom"/>
</dbReference>
<name>A0AAF0XZA4_9TREE</name>
<dbReference type="GeneID" id="87803468"/>
<dbReference type="InterPro" id="IPR016181">
    <property type="entry name" value="Acyl_CoA_acyltransferase"/>
</dbReference>
<sequence length="307" mass="33667">MTIALYAHKPHAILPFLRQDLPDTVVAVGSIMCNRTSEDEAGPVEGLPVPGVLSTIHATFPPAQNGEALQPGESWVIAYALPRPSEQIRVYHSLQHYPARQTPETIARAGAEINAVIDEMAKLYPAQRVVGQVPEVFRPFVQAHVGGPDHGRNWTYFAPPGGTKVDLSGVNTDGLELGLAREEDAALIFAENKYRSLEYYASRAAHTTVLRPTVAPGEPTPLPVAWFMTHGDGSVGALHTMPAYRRRGLAKVLIAKHLGDLEARGVPVYCNVENGNEVSAKLWEGLGWTRGWNATWIYQYQHGARKW</sequence>
<dbReference type="RefSeq" id="XP_062622614.1">
    <property type="nucleotide sequence ID" value="XM_062766630.1"/>
</dbReference>
<organism evidence="2 3">
    <name type="scientific">Vanrija pseudolonga</name>
    <dbReference type="NCBI Taxonomy" id="143232"/>
    <lineage>
        <taxon>Eukaryota</taxon>
        <taxon>Fungi</taxon>
        <taxon>Dikarya</taxon>
        <taxon>Basidiomycota</taxon>
        <taxon>Agaricomycotina</taxon>
        <taxon>Tremellomycetes</taxon>
        <taxon>Trichosporonales</taxon>
        <taxon>Trichosporonaceae</taxon>
        <taxon>Vanrija</taxon>
    </lineage>
</organism>
<dbReference type="Gene3D" id="3.40.630.30">
    <property type="match status" value="1"/>
</dbReference>
<reference evidence="2" key="1">
    <citation type="submission" date="2023-10" db="EMBL/GenBank/DDBJ databases">
        <authorList>
            <person name="Noh H."/>
        </authorList>
    </citation>
    <scope>NUCLEOTIDE SEQUENCE</scope>
    <source>
        <strain evidence="2">DUCC4014</strain>
    </source>
</reference>